<protein>
    <submittedName>
        <fullName evidence="2">Uncharacterized protein</fullName>
    </submittedName>
</protein>
<accession>A0A5B1CB31</accession>
<dbReference type="EMBL" id="VRLW01000002">
    <property type="protein sequence ID" value="KAA1257492.1"/>
    <property type="molecule type" value="Genomic_DNA"/>
</dbReference>
<sequence length="225" mass="24512">MVSATQCIRHTGVVRALKFRRRLMPRRAVGTSMLSSDGSQALVGATQCMRHVGIVGALEVKRRLVPRRVVGTSVKVQSRGQSGFSRALAMPRRARGGQRVSAAQSDNGRDHRVRREKSTITENRASRTPVHPMVIRDHVYVGDRHLRGGQSELECSEGNAVTSNLPTMMARKGQNQSSSANLTLPQRVESEKSVPVRSPVTSGVGYEVAVDTTLEATTFRIGGDQ</sequence>
<name>A0A5B1CB31_9BACT</name>
<evidence type="ECO:0000313" key="2">
    <source>
        <dbReference type="EMBL" id="KAA1257492.1"/>
    </source>
</evidence>
<reference evidence="2 3" key="1">
    <citation type="submission" date="2019-08" db="EMBL/GenBank/DDBJ databases">
        <title>Deep-cultivation of Planctomycetes and their phenomic and genomic characterization uncovers novel biology.</title>
        <authorList>
            <person name="Wiegand S."/>
            <person name="Jogler M."/>
            <person name="Boedeker C."/>
            <person name="Pinto D."/>
            <person name="Vollmers J."/>
            <person name="Rivas-Marin E."/>
            <person name="Kohn T."/>
            <person name="Peeters S.H."/>
            <person name="Heuer A."/>
            <person name="Rast P."/>
            <person name="Oberbeckmann S."/>
            <person name="Bunk B."/>
            <person name="Jeske O."/>
            <person name="Meyerdierks A."/>
            <person name="Storesund J.E."/>
            <person name="Kallscheuer N."/>
            <person name="Luecker S."/>
            <person name="Lage O.M."/>
            <person name="Pohl T."/>
            <person name="Merkel B.J."/>
            <person name="Hornburger P."/>
            <person name="Mueller R.-W."/>
            <person name="Bruemmer F."/>
            <person name="Labrenz M."/>
            <person name="Spormann A.M."/>
            <person name="Op Den Camp H."/>
            <person name="Overmann J."/>
            <person name="Amann R."/>
            <person name="Jetten M.S.M."/>
            <person name="Mascher T."/>
            <person name="Medema M.H."/>
            <person name="Devos D.P."/>
            <person name="Kaster A.-K."/>
            <person name="Ovreas L."/>
            <person name="Rohde M."/>
            <person name="Galperin M.Y."/>
            <person name="Jogler C."/>
        </authorList>
    </citation>
    <scope>NUCLEOTIDE SEQUENCE [LARGE SCALE GENOMIC DNA]</scope>
    <source>
        <strain evidence="2 3">LF1</strain>
    </source>
</reference>
<evidence type="ECO:0000256" key="1">
    <source>
        <dbReference type="SAM" id="MobiDB-lite"/>
    </source>
</evidence>
<gene>
    <name evidence="2" type="ORF">LF1_53410</name>
</gene>
<comment type="caution">
    <text evidence="2">The sequence shown here is derived from an EMBL/GenBank/DDBJ whole genome shotgun (WGS) entry which is preliminary data.</text>
</comment>
<proteinExistence type="predicted"/>
<evidence type="ECO:0000313" key="3">
    <source>
        <dbReference type="Proteomes" id="UP000322699"/>
    </source>
</evidence>
<feature type="region of interest" description="Disordered" evidence="1">
    <location>
        <begin position="90"/>
        <end position="122"/>
    </location>
</feature>
<dbReference type="Proteomes" id="UP000322699">
    <property type="component" value="Unassembled WGS sequence"/>
</dbReference>
<dbReference type="AlphaFoldDB" id="A0A5B1CB31"/>
<organism evidence="2 3">
    <name type="scientific">Rubripirellula obstinata</name>
    <dbReference type="NCBI Taxonomy" id="406547"/>
    <lineage>
        <taxon>Bacteria</taxon>
        <taxon>Pseudomonadati</taxon>
        <taxon>Planctomycetota</taxon>
        <taxon>Planctomycetia</taxon>
        <taxon>Pirellulales</taxon>
        <taxon>Pirellulaceae</taxon>
        <taxon>Rubripirellula</taxon>
    </lineage>
</organism>
<keyword evidence="3" id="KW-1185">Reference proteome</keyword>